<reference evidence="4 5" key="1">
    <citation type="journal article" date="2014" name="Genome Announc.">
        <title>Draft genome sequence of the pathogenic fungus Scedosporium apiospermum.</title>
        <authorList>
            <person name="Vandeputte P."/>
            <person name="Ghamrawi S."/>
            <person name="Rechenmann M."/>
            <person name="Iltis A."/>
            <person name="Giraud S."/>
            <person name="Fleury M."/>
            <person name="Thornton C."/>
            <person name="Delhaes L."/>
            <person name="Meyer W."/>
            <person name="Papon N."/>
            <person name="Bouchara J.P."/>
        </authorList>
    </citation>
    <scope>NUCLEOTIDE SEQUENCE [LARGE SCALE GENOMIC DNA]</scope>
    <source>
        <strain evidence="4 5">IHEM 14462</strain>
    </source>
</reference>
<feature type="compositionally biased region" description="Basic and acidic residues" evidence="1">
    <location>
        <begin position="266"/>
        <end position="280"/>
    </location>
</feature>
<evidence type="ECO:0000256" key="3">
    <source>
        <dbReference type="SAM" id="SignalP"/>
    </source>
</evidence>
<dbReference type="Proteomes" id="UP000028545">
    <property type="component" value="Unassembled WGS sequence"/>
</dbReference>
<dbReference type="KEGG" id="sapo:SAPIO_CDS10251"/>
<comment type="caution">
    <text evidence="4">The sequence shown here is derived from an EMBL/GenBank/DDBJ whole genome shotgun (WGS) entry which is preliminary data.</text>
</comment>
<organism evidence="4 5">
    <name type="scientific">Pseudallescheria apiosperma</name>
    <name type="common">Scedosporium apiospermum</name>
    <dbReference type="NCBI Taxonomy" id="563466"/>
    <lineage>
        <taxon>Eukaryota</taxon>
        <taxon>Fungi</taxon>
        <taxon>Dikarya</taxon>
        <taxon>Ascomycota</taxon>
        <taxon>Pezizomycotina</taxon>
        <taxon>Sordariomycetes</taxon>
        <taxon>Hypocreomycetidae</taxon>
        <taxon>Microascales</taxon>
        <taxon>Microascaceae</taxon>
        <taxon>Scedosporium</taxon>
    </lineage>
</organism>
<evidence type="ECO:0000256" key="2">
    <source>
        <dbReference type="SAM" id="Phobius"/>
    </source>
</evidence>
<feature type="chain" id="PRO_5001774994" evidence="3">
    <location>
        <begin position="24"/>
        <end position="280"/>
    </location>
</feature>
<accession>A0A084FV06</accession>
<evidence type="ECO:0000256" key="1">
    <source>
        <dbReference type="SAM" id="MobiDB-lite"/>
    </source>
</evidence>
<evidence type="ECO:0000313" key="5">
    <source>
        <dbReference type="Proteomes" id="UP000028545"/>
    </source>
</evidence>
<keyword evidence="3" id="KW-0732">Signal</keyword>
<gene>
    <name evidence="4" type="ORF">SAPIO_CDS10251</name>
</gene>
<dbReference type="HOGENOM" id="CLU_994515_0_0_1"/>
<keyword evidence="2" id="KW-1133">Transmembrane helix</keyword>
<dbReference type="AlphaFoldDB" id="A0A084FV06"/>
<feature type="signal peptide" evidence="3">
    <location>
        <begin position="1"/>
        <end position="23"/>
    </location>
</feature>
<feature type="region of interest" description="Disordered" evidence="1">
    <location>
        <begin position="256"/>
        <end position="280"/>
    </location>
</feature>
<dbReference type="EMBL" id="JOWA01000165">
    <property type="protein sequence ID" value="KEZ38918.1"/>
    <property type="molecule type" value="Genomic_DNA"/>
</dbReference>
<keyword evidence="5" id="KW-1185">Reference proteome</keyword>
<sequence>MALARNSLRVSLLFLSTAHLGLALSLRVSQGSPCEAVCPIAADHTSVELRSQICSDADFYNGQTGTKARGCLDCLKDSNYVLNYVNGSESDLSDLLYPVKKEFVNGTGTCDHFRYDLGFDAADLQSTDKYEHCSASEDYEKLTGGFLQVLEFVATACSLKPKDGTKFGLSIDIFRKTSSNSASPDDADGDEYSDDKKEEQKVPPTVIIGTVLGVSALFGLAAAMFIVHFRSERKFYQESKERRYSRLLAARLDRELRAAPPPEPPWDPKWRPRDLFDNDK</sequence>
<name>A0A084FV06_PSEDA</name>
<protein>
    <submittedName>
        <fullName evidence="4">Uncharacterized protein</fullName>
    </submittedName>
</protein>
<keyword evidence="2" id="KW-0472">Membrane</keyword>
<dbReference type="RefSeq" id="XP_016638717.1">
    <property type="nucleotide sequence ID" value="XM_016783871.1"/>
</dbReference>
<feature type="transmembrane region" description="Helical" evidence="2">
    <location>
        <begin position="206"/>
        <end position="227"/>
    </location>
</feature>
<dbReference type="GeneID" id="27719429"/>
<evidence type="ECO:0000313" key="4">
    <source>
        <dbReference type="EMBL" id="KEZ38918.1"/>
    </source>
</evidence>
<keyword evidence="2" id="KW-0812">Transmembrane</keyword>
<feature type="region of interest" description="Disordered" evidence="1">
    <location>
        <begin position="179"/>
        <end position="200"/>
    </location>
</feature>
<dbReference type="VEuPathDB" id="FungiDB:SAPIO_CDS10251"/>
<proteinExistence type="predicted"/>